<dbReference type="Proteomes" id="UP000749559">
    <property type="component" value="Unassembled WGS sequence"/>
</dbReference>
<dbReference type="Pfam" id="PF09995">
    <property type="entry name" value="MPAB_Lcp_cat"/>
    <property type="match status" value="1"/>
</dbReference>
<keyword evidence="4" id="KW-1185">Reference proteome</keyword>
<dbReference type="GO" id="GO:0016491">
    <property type="term" value="F:oxidoreductase activity"/>
    <property type="evidence" value="ECO:0007669"/>
    <property type="project" value="InterPro"/>
</dbReference>
<organism evidence="3 4">
    <name type="scientific">Owenia fusiformis</name>
    <name type="common">Polychaete worm</name>
    <dbReference type="NCBI Taxonomy" id="6347"/>
    <lineage>
        <taxon>Eukaryota</taxon>
        <taxon>Metazoa</taxon>
        <taxon>Spiralia</taxon>
        <taxon>Lophotrochozoa</taxon>
        <taxon>Annelida</taxon>
        <taxon>Polychaeta</taxon>
        <taxon>Sedentaria</taxon>
        <taxon>Canalipalpata</taxon>
        <taxon>Sabellida</taxon>
        <taxon>Oweniida</taxon>
        <taxon>Oweniidae</taxon>
        <taxon>Owenia</taxon>
    </lineage>
</organism>
<feature type="domain" description="ER-bound oxygenase mpaB/mpaB'/Rubber oxygenase catalytic" evidence="2">
    <location>
        <begin position="50"/>
        <end position="184"/>
    </location>
</feature>
<evidence type="ECO:0000256" key="1">
    <source>
        <dbReference type="SAM" id="MobiDB-lite"/>
    </source>
</evidence>
<proteinExistence type="predicted"/>
<gene>
    <name evidence="3" type="ORF">OFUS_LOCUS17337</name>
</gene>
<name>A0A8S4PGW7_OWEFU</name>
<dbReference type="PANTHER" id="PTHR37159">
    <property type="entry name" value="GH11867P"/>
    <property type="match status" value="1"/>
</dbReference>
<dbReference type="EMBL" id="CAIIXF020000008">
    <property type="protein sequence ID" value="CAH1792368.1"/>
    <property type="molecule type" value="Genomic_DNA"/>
</dbReference>
<evidence type="ECO:0000259" key="2">
    <source>
        <dbReference type="Pfam" id="PF09995"/>
    </source>
</evidence>
<evidence type="ECO:0000313" key="3">
    <source>
        <dbReference type="EMBL" id="CAH1792368.1"/>
    </source>
</evidence>
<dbReference type="PANTHER" id="PTHR37159:SF1">
    <property type="entry name" value="GH11867P"/>
    <property type="match status" value="1"/>
</dbReference>
<comment type="caution">
    <text evidence="3">The sequence shown here is derived from an EMBL/GenBank/DDBJ whole genome shotgun (WGS) entry which is preliminary data.</text>
</comment>
<dbReference type="OrthoDB" id="6361347at2759"/>
<protein>
    <recommendedName>
        <fullName evidence="2">ER-bound oxygenase mpaB/mpaB'/Rubber oxygenase catalytic domain-containing protein</fullName>
    </recommendedName>
</protein>
<feature type="region of interest" description="Disordered" evidence="1">
    <location>
        <begin position="1"/>
        <end position="27"/>
    </location>
</feature>
<dbReference type="InterPro" id="IPR018713">
    <property type="entry name" value="MPAB/Lcp_cat_dom"/>
</dbReference>
<reference evidence="3" key="1">
    <citation type="submission" date="2022-03" db="EMBL/GenBank/DDBJ databases">
        <authorList>
            <person name="Martin C."/>
        </authorList>
    </citation>
    <scope>NUCLEOTIDE SEQUENCE</scope>
</reference>
<accession>A0A8S4PGW7</accession>
<sequence length="329" mass="37848">MHLESLYEGNNYPGDNGSSPEAPPPWMDMEKFKRGQRFFLDHVSSITLSMFCSLLSGLSIVNLLEPLVFTRKSDTPAKSMARYDSTFRHLVLWAMGDPWDVNDSAHKSLMMVRKMHSSIGESMTKRLGDKQYISQCDMGLVQSGFMGAVVMYYDKYIGQCTKEDLEDYVFYWRGIGYLLGIDDQYNICSNGLEESTAICKEIERKLLLPALENPPKDFQKMLDAYITGNNLIPGFQFISERGTMAFIYAVMGVECPYILSWPDTFRCWFFKLFMFHLRWCPGFATFLNGKIIKFAPLKTKVDEDGKWLNVPDFKALQEKYYKKQGIKAA</sequence>
<evidence type="ECO:0000313" key="4">
    <source>
        <dbReference type="Proteomes" id="UP000749559"/>
    </source>
</evidence>
<dbReference type="AlphaFoldDB" id="A0A8S4PGW7"/>